<comment type="caution">
    <text evidence="2">The sequence shown here is derived from an EMBL/GenBank/DDBJ whole genome shotgun (WGS) entry which is preliminary data.</text>
</comment>
<keyword evidence="1" id="KW-1133">Transmembrane helix</keyword>
<protein>
    <submittedName>
        <fullName evidence="2">Uncharacterized protein</fullName>
    </submittedName>
</protein>
<organism evidence="2 3">
    <name type="scientific">Botryotinia calthae</name>
    <dbReference type="NCBI Taxonomy" id="38488"/>
    <lineage>
        <taxon>Eukaryota</taxon>
        <taxon>Fungi</taxon>
        <taxon>Dikarya</taxon>
        <taxon>Ascomycota</taxon>
        <taxon>Pezizomycotina</taxon>
        <taxon>Leotiomycetes</taxon>
        <taxon>Helotiales</taxon>
        <taxon>Sclerotiniaceae</taxon>
        <taxon>Botryotinia</taxon>
    </lineage>
</organism>
<keyword evidence="1" id="KW-0812">Transmembrane</keyword>
<name>A0A4Y8CFD2_9HELO</name>
<dbReference type="AlphaFoldDB" id="A0A4Y8CFD2"/>
<keyword evidence="1" id="KW-0472">Membrane</keyword>
<sequence length="110" mass="12293">MHALVALVTRTYPGQSLARNVDGLKTGRVVNDWKERREGYGRRERREKSDFVGLLLMHVEVRVTVRVGFDIGIGIGIGIGFGADVVVVVVVSVGDLLIKFADWWLNEEGW</sequence>
<evidence type="ECO:0000313" key="3">
    <source>
        <dbReference type="Proteomes" id="UP000297299"/>
    </source>
</evidence>
<gene>
    <name evidence="2" type="ORF">BOTCAL_0866g00010</name>
</gene>
<proteinExistence type="predicted"/>
<evidence type="ECO:0000313" key="2">
    <source>
        <dbReference type="EMBL" id="TEY30491.1"/>
    </source>
</evidence>
<reference evidence="2 3" key="1">
    <citation type="submission" date="2017-11" db="EMBL/GenBank/DDBJ databases">
        <title>Comparative genomics of Botrytis spp.</title>
        <authorList>
            <person name="Valero-Jimenez C.A."/>
            <person name="Tapia P."/>
            <person name="Veloso J."/>
            <person name="Silva-Moreno E."/>
            <person name="Staats M."/>
            <person name="Valdes J.H."/>
            <person name="Van Kan J.A.L."/>
        </authorList>
    </citation>
    <scope>NUCLEOTIDE SEQUENCE [LARGE SCALE GENOMIC DNA]</scope>
    <source>
        <strain evidence="2 3">MUCL2830</strain>
    </source>
</reference>
<dbReference type="Proteomes" id="UP000297299">
    <property type="component" value="Unassembled WGS sequence"/>
</dbReference>
<feature type="transmembrane region" description="Helical" evidence="1">
    <location>
        <begin position="75"/>
        <end position="98"/>
    </location>
</feature>
<dbReference type="EMBL" id="PHWZ01000862">
    <property type="protein sequence ID" value="TEY30491.1"/>
    <property type="molecule type" value="Genomic_DNA"/>
</dbReference>
<evidence type="ECO:0000256" key="1">
    <source>
        <dbReference type="SAM" id="Phobius"/>
    </source>
</evidence>
<accession>A0A4Y8CFD2</accession>
<keyword evidence="3" id="KW-1185">Reference proteome</keyword>